<dbReference type="EMBL" id="JABZRE010000001">
    <property type="protein sequence ID" value="MBF1306203.1"/>
    <property type="molecule type" value="Genomic_DNA"/>
</dbReference>
<keyword evidence="2" id="KW-0812">Transmembrane</keyword>
<accession>A0A930H5D6</accession>
<evidence type="ECO:0000256" key="2">
    <source>
        <dbReference type="SAM" id="Phobius"/>
    </source>
</evidence>
<evidence type="ECO:0000313" key="3">
    <source>
        <dbReference type="EMBL" id="MBF1306203.1"/>
    </source>
</evidence>
<dbReference type="AlphaFoldDB" id="A0A930H5D6"/>
<dbReference type="Proteomes" id="UP000758611">
    <property type="component" value="Unassembled WGS sequence"/>
</dbReference>
<feature type="region of interest" description="Disordered" evidence="1">
    <location>
        <begin position="312"/>
        <end position="350"/>
    </location>
</feature>
<organism evidence="3 4">
    <name type="scientific">Parvimonas micra</name>
    <dbReference type="NCBI Taxonomy" id="33033"/>
    <lineage>
        <taxon>Bacteria</taxon>
        <taxon>Bacillati</taxon>
        <taxon>Bacillota</taxon>
        <taxon>Tissierellia</taxon>
        <taxon>Tissierellales</taxon>
        <taxon>Peptoniphilaceae</taxon>
        <taxon>Parvimonas</taxon>
    </lineage>
</organism>
<sequence>MSKIIIGSLCTVVALGSFGLLIFVIKSLRAVDGGFGNLNLASKLLAIVLTIASLIGIATGGWFAFTNFTYKPAEKTEATEQLQAQIDKSKDGDKKYVQLIETSDYHTAGLGDLFNSYSKLGQTTIESLSGGSEKTKAFILRTVGRNLKSQEGLFTTQLKTLSGEVLKLDDGKDHLLFFADDSEYSATVLGLLHDRAKSSDGEKKLNYTIIFPTLDGTKIDQFFKANSSKIGTIEENSVVSIDSQPNQANLSIYSIATQEYHVTDLPSYVAIDKTGVVSLAGVGTIIDSEQKLTDWLNSAFYTKNKLYNEIERGVDKDKKGAASDSATTSSTETKSENKETTPTTSGTGGQ</sequence>
<feature type="compositionally biased region" description="Basic and acidic residues" evidence="1">
    <location>
        <begin position="312"/>
        <end position="321"/>
    </location>
</feature>
<evidence type="ECO:0000313" key="4">
    <source>
        <dbReference type="Proteomes" id="UP000758611"/>
    </source>
</evidence>
<feature type="transmembrane region" description="Helical" evidence="2">
    <location>
        <begin position="44"/>
        <end position="65"/>
    </location>
</feature>
<feature type="compositionally biased region" description="Low complexity" evidence="1">
    <location>
        <begin position="340"/>
        <end position="350"/>
    </location>
</feature>
<proteinExistence type="predicted"/>
<evidence type="ECO:0000256" key="1">
    <source>
        <dbReference type="SAM" id="MobiDB-lite"/>
    </source>
</evidence>
<keyword evidence="2" id="KW-0472">Membrane</keyword>
<name>A0A930H5D6_9FIRM</name>
<protein>
    <submittedName>
        <fullName evidence="3">Uncharacterized protein</fullName>
    </submittedName>
</protein>
<keyword evidence="2" id="KW-1133">Transmembrane helix</keyword>
<gene>
    <name evidence="3" type="ORF">HXM94_00175</name>
</gene>
<comment type="caution">
    <text evidence="3">The sequence shown here is derived from an EMBL/GenBank/DDBJ whole genome shotgun (WGS) entry which is preliminary data.</text>
</comment>
<reference evidence="3" key="1">
    <citation type="submission" date="2020-04" db="EMBL/GenBank/DDBJ databases">
        <title>Deep metagenomics examines the oral microbiome during advanced dental caries in children, revealing novel taxa and co-occurrences with host molecules.</title>
        <authorList>
            <person name="Baker J.L."/>
            <person name="Morton J.T."/>
            <person name="Dinis M."/>
            <person name="Alvarez R."/>
            <person name="Tran N.C."/>
            <person name="Knight R."/>
            <person name="Edlund A."/>
        </authorList>
    </citation>
    <scope>NUCLEOTIDE SEQUENCE</scope>
    <source>
        <strain evidence="3">JCVI_23_bin.11</strain>
    </source>
</reference>
<feature type="transmembrane region" description="Helical" evidence="2">
    <location>
        <begin position="6"/>
        <end position="24"/>
    </location>
</feature>
<feature type="compositionally biased region" description="Low complexity" evidence="1">
    <location>
        <begin position="322"/>
        <end position="332"/>
    </location>
</feature>
<dbReference type="RefSeq" id="WP_278476609.1">
    <property type="nucleotide sequence ID" value="NZ_JABZRE010000001.1"/>
</dbReference>